<accession>A0A5M5C3H9</accession>
<protein>
    <submittedName>
        <fullName evidence="1">Glycoside hydrolase family 125 protein</fullName>
    </submittedName>
</protein>
<keyword evidence="1" id="KW-0378">Hydrolase</keyword>
<dbReference type="AlphaFoldDB" id="A0A5M5C3H9"/>
<dbReference type="Proteomes" id="UP000323717">
    <property type="component" value="Unassembled WGS sequence"/>
</dbReference>
<gene>
    <name evidence="1" type="ORF">F3D71_13050</name>
</gene>
<feature type="non-terminal residue" evidence="1">
    <location>
        <position position="1"/>
    </location>
</feature>
<evidence type="ECO:0000313" key="1">
    <source>
        <dbReference type="EMBL" id="KAA3951361.1"/>
    </source>
</evidence>
<proteinExistence type="predicted"/>
<sequence>AWFAWQNTLFGELILKLVNEGKVDLLNSIQ</sequence>
<reference evidence="1 2" key="1">
    <citation type="journal article" date="2019" name="Nat. Med.">
        <title>A library of human gut bacterial isolates paired with longitudinal multiomics data enables mechanistic microbiome research.</title>
        <authorList>
            <person name="Poyet M."/>
            <person name="Groussin M."/>
            <person name="Gibbons S.M."/>
            <person name="Avila-Pacheco J."/>
            <person name="Jiang X."/>
            <person name="Kearney S.M."/>
            <person name="Perrotta A.R."/>
            <person name="Berdy B."/>
            <person name="Zhao S."/>
            <person name="Lieberman T.D."/>
            <person name="Swanson P.K."/>
            <person name="Smith M."/>
            <person name="Roesemann S."/>
            <person name="Alexander J.E."/>
            <person name="Rich S.A."/>
            <person name="Livny J."/>
            <person name="Vlamakis H."/>
            <person name="Clish C."/>
            <person name="Bullock K."/>
            <person name="Deik A."/>
            <person name="Scott J."/>
            <person name="Pierce K.A."/>
            <person name="Xavier R.J."/>
            <person name="Alm E.J."/>
        </authorList>
    </citation>
    <scope>NUCLEOTIDE SEQUENCE [LARGE SCALE GENOMIC DNA]</scope>
    <source>
        <strain evidence="1 2">BIOML-A163</strain>
    </source>
</reference>
<dbReference type="EMBL" id="VWLE01000168">
    <property type="protein sequence ID" value="KAA3951361.1"/>
    <property type="molecule type" value="Genomic_DNA"/>
</dbReference>
<dbReference type="GO" id="GO:0005975">
    <property type="term" value="P:carbohydrate metabolic process"/>
    <property type="evidence" value="ECO:0007669"/>
    <property type="project" value="InterPro"/>
</dbReference>
<dbReference type="Gene3D" id="1.50.10.10">
    <property type="match status" value="1"/>
</dbReference>
<dbReference type="GO" id="GO:0016787">
    <property type="term" value="F:hydrolase activity"/>
    <property type="evidence" value="ECO:0007669"/>
    <property type="project" value="UniProtKB-KW"/>
</dbReference>
<comment type="caution">
    <text evidence="1">The sequence shown here is derived from an EMBL/GenBank/DDBJ whole genome shotgun (WGS) entry which is preliminary data.</text>
</comment>
<dbReference type="InterPro" id="IPR012341">
    <property type="entry name" value="6hp_glycosidase-like_sf"/>
</dbReference>
<name>A0A5M5C3H9_BACOV</name>
<evidence type="ECO:0000313" key="2">
    <source>
        <dbReference type="Proteomes" id="UP000323717"/>
    </source>
</evidence>
<organism evidence="1 2">
    <name type="scientific">Bacteroides ovatus</name>
    <dbReference type="NCBI Taxonomy" id="28116"/>
    <lineage>
        <taxon>Bacteria</taxon>
        <taxon>Pseudomonadati</taxon>
        <taxon>Bacteroidota</taxon>
        <taxon>Bacteroidia</taxon>
        <taxon>Bacteroidales</taxon>
        <taxon>Bacteroidaceae</taxon>
        <taxon>Bacteroides</taxon>
    </lineage>
</organism>